<dbReference type="Proteomes" id="UP000053638">
    <property type="component" value="Unassembled WGS sequence"/>
</dbReference>
<dbReference type="EMBL" id="KK448423">
    <property type="protein sequence ID" value="KFQ72342.1"/>
    <property type="molecule type" value="Genomic_DNA"/>
</dbReference>
<dbReference type="AlphaFoldDB" id="A0A091TET3"/>
<dbReference type="PhylomeDB" id="A0A091TET3"/>
<name>A0A091TET3_PHALP</name>
<feature type="non-terminal residue" evidence="1">
    <location>
        <position position="80"/>
    </location>
</feature>
<accession>A0A091TET3</accession>
<organism evidence="1 2">
    <name type="scientific">Phaethon lepturus</name>
    <name type="common">White-tailed tropicbird</name>
    <dbReference type="NCBI Taxonomy" id="97097"/>
    <lineage>
        <taxon>Eukaryota</taxon>
        <taxon>Metazoa</taxon>
        <taxon>Chordata</taxon>
        <taxon>Craniata</taxon>
        <taxon>Vertebrata</taxon>
        <taxon>Euteleostomi</taxon>
        <taxon>Archelosauria</taxon>
        <taxon>Archosauria</taxon>
        <taxon>Dinosauria</taxon>
        <taxon>Saurischia</taxon>
        <taxon>Theropoda</taxon>
        <taxon>Coelurosauria</taxon>
        <taxon>Aves</taxon>
        <taxon>Neognathae</taxon>
        <taxon>Neoaves</taxon>
        <taxon>Phaethontimorphae</taxon>
        <taxon>Phaethontiformes</taxon>
        <taxon>Phaethontidae</taxon>
        <taxon>Phaethon</taxon>
    </lineage>
</organism>
<reference evidence="1 2" key="1">
    <citation type="submission" date="2014-04" db="EMBL/GenBank/DDBJ databases">
        <title>Genome evolution of avian class.</title>
        <authorList>
            <person name="Zhang G."/>
            <person name="Li C."/>
        </authorList>
    </citation>
    <scope>NUCLEOTIDE SEQUENCE [LARGE SCALE GENOMIC DNA]</scope>
    <source>
        <strain evidence="1">BGI_N335</strain>
    </source>
</reference>
<feature type="non-terminal residue" evidence="1">
    <location>
        <position position="1"/>
    </location>
</feature>
<proteinExistence type="predicted"/>
<evidence type="ECO:0000313" key="2">
    <source>
        <dbReference type="Proteomes" id="UP000053638"/>
    </source>
</evidence>
<keyword evidence="2" id="KW-1185">Reference proteome</keyword>
<sequence length="80" mass="8658">LSDPHGRSGKARLNPELGFPTWCLVELLSQPRRALPTLSLPLNLPGTKGSVPDPARSCREKLPCKRCLSLCSPSLARSLP</sequence>
<evidence type="ECO:0000313" key="1">
    <source>
        <dbReference type="EMBL" id="KFQ72342.1"/>
    </source>
</evidence>
<gene>
    <name evidence="1" type="ORF">N335_06393</name>
</gene>
<protein>
    <submittedName>
        <fullName evidence="1">Uncharacterized protein</fullName>
    </submittedName>
</protein>